<evidence type="ECO:0000313" key="2">
    <source>
        <dbReference type="Proteomes" id="UP001595975"/>
    </source>
</evidence>
<keyword evidence="2" id="KW-1185">Reference proteome</keyword>
<dbReference type="EMBL" id="JBHSOF010000003">
    <property type="protein sequence ID" value="MFC5662194.1"/>
    <property type="molecule type" value="Genomic_DNA"/>
</dbReference>
<protein>
    <submittedName>
        <fullName evidence="1">Uncharacterized protein</fullName>
    </submittedName>
</protein>
<proteinExistence type="predicted"/>
<dbReference type="Proteomes" id="UP001595975">
    <property type="component" value="Unassembled WGS sequence"/>
</dbReference>
<accession>A0ABW0WZR4</accession>
<evidence type="ECO:0000313" key="1">
    <source>
        <dbReference type="EMBL" id="MFC5662194.1"/>
    </source>
</evidence>
<dbReference type="RefSeq" id="WP_380223793.1">
    <property type="nucleotide sequence ID" value="NZ_JBHSOF010000003.1"/>
</dbReference>
<sequence>MIVAGPGGSRLLLGPGAQRVRTRCLARRGMLHSECEAFEHVQLGPGACCDLTGRESTEAAWYVLRGPVALLDCPAHPLRLLDRGTLLLAPRGESVHLHGGPLGAELLCLTVLPGQVSAALPERRPEASARVLTPDT</sequence>
<reference evidence="2" key="1">
    <citation type="journal article" date="2019" name="Int. J. Syst. Evol. Microbiol.">
        <title>The Global Catalogue of Microorganisms (GCM) 10K type strain sequencing project: providing services to taxonomists for standard genome sequencing and annotation.</title>
        <authorList>
            <consortium name="The Broad Institute Genomics Platform"/>
            <consortium name="The Broad Institute Genome Sequencing Center for Infectious Disease"/>
            <person name="Wu L."/>
            <person name="Ma J."/>
        </authorList>
    </citation>
    <scope>NUCLEOTIDE SEQUENCE [LARGE SCALE GENOMIC DNA]</scope>
    <source>
        <strain evidence="2">CGMCC 4.1437</strain>
    </source>
</reference>
<gene>
    <name evidence="1" type="ORF">ACFP3U_04260</name>
</gene>
<name>A0ABW0WZR4_9ACTN</name>
<organism evidence="1 2">
    <name type="scientific">Kitasatospora misakiensis</name>
    <dbReference type="NCBI Taxonomy" id="67330"/>
    <lineage>
        <taxon>Bacteria</taxon>
        <taxon>Bacillati</taxon>
        <taxon>Actinomycetota</taxon>
        <taxon>Actinomycetes</taxon>
        <taxon>Kitasatosporales</taxon>
        <taxon>Streptomycetaceae</taxon>
        <taxon>Kitasatospora</taxon>
    </lineage>
</organism>
<comment type="caution">
    <text evidence="1">The sequence shown here is derived from an EMBL/GenBank/DDBJ whole genome shotgun (WGS) entry which is preliminary data.</text>
</comment>